<dbReference type="RefSeq" id="WP_209287816.1">
    <property type="nucleotide sequence ID" value="NZ_JACVEW010000015.1"/>
</dbReference>
<comment type="catalytic activity">
    <reaction evidence="5">
        <text>5'-deoxyadenosine + H2O = 5-deoxy-D-ribose + adenine</text>
        <dbReference type="Rhea" id="RHEA:29859"/>
        <dbReference type="ChEBI" id="CHEBI:15377"/>
        <dbReference type="ChEBI" id="CHEBI:16708"/>
        <dbReference type="ChEBI" id="CHEBI:17319"/>
        <dbReference type="ChEBI" id="CHEBI:149540"/>
        <dbReference type="EC" id="3.2.2.9"/>
    </reaction>
</comment>
<evidence type="ECO:0000256" key="4">
    <source>
        <dbReference type="ARBA" id="ARBA00023167"/>
    </source>
</evidence>
<dbReference type="PANTHER" id="PTHR46832:SF1">
    <property type="entry name" value="5'-METHYLTHIOADENOSINE_S-ADENOSYLHOMOCYSTEINE NUCLEOSIDASE"/>
    <property type="match status" value="1"/>
</dbReference>
<dbReference type="InterPro" id="IPR010049">
    <property type="entry name" value="MTA_SAH_Nsdase"/>
</dbReference>
<dbReference type="SUPFAM" id="SSF53167">
    <property type="entry name" value="Purine and uridine phosphorylases"/>
    <property type="match status" value="1"/>
</dbReference>
<keyword evidence="8" id="KW-1185">Reference proteome</keyword>
<comment type="similarity">
    <text evidence="5">Belongs to the PNP/UDP phosphorylase family. MtnN subfamily.</text>
</comment>
<comment type="pathway">
    <text evidence="1 5">Amino-acid biosynthesis; L-methionine biosynthesis via salvage pathway; S-methyl-5-thio-alpha-D-ribose 1-phosphate from S-methyl-5'-thioadenosine (hydrolase route): step 1/2.</text>
</comment>
<keyword evidence="4 5" id="KW-0486">Methionine biosynthesis</keyword>
<dbReference type="EC" id="3.2.2.9" evidence="5"/>
<dbReference type="NCBIfam" id="NF004079">
    <property type="entry name" value="PRK05584.1"/>
    <property type="match status" value="1"/>
</dbReference>
<dbReference type="InterPro" id="IPR035994">
    <property type="entry name" value="Nucleoside_phosphorylase_sf"/>
</dbReference>
<comment type="function">
    <text evidence="5">Catalyzes the irreversible cleavage of the glycosidic bond in both 5'-methylthioadenosine (MTA) and S-adenosylhomocysteine (SAH/AdoHcy) to adenine and the corresponding thioribose, 5'-methylthioribose and S-ribosylhomocysteine, respectively. Also cleaves 5'-deoxyadenosine, a toxic by-product of radical S-adenosylmethionine (SAM) enzymes, into 5-deoxyribose and adenine.</text>
</comment>
<dbReference type="Pfam" id="PF01048">
    <property type="entry name" value="PNP_UDP_1"/>
    <property type="match status" value="1"/>
</dbReference>
<feature type="binding site" evidence="5">
    <location>
        <position position="170"/>
    </location>
    <ligand>
        <name>substrate</name>
    </ligand>
</feature>
<feature type="active site" description="Proton donor" evidence="5">
    <location>
        <position position="215"/>
    </location>
</feature>
<keyword evidence="3 5" id="KW-0378">Hydrolase</keyword>
<dbReference type="GO" id="GO:0008930">
    <property type="term" value="F:methylthioadenosine nucleosidase activity"/>
    <property type="evidence" value="ECO:0007669"/>
    <property type="project" value="UniProtKB-EC"/>
</dbReference>
<dbReference type="HAMAP" id="MF_01684">
    <property type="entry name" value="Salvage_MtnN"/>
    <property type="match status" value="1"/>
</dbReference>
<feature type="active site" description="Proton acceptor" evidence="5">
    <location>
        <position position="29"/>
    </location>
</feature>
<evidence type="ECO:0000256" key="1">
    <source>
        <dbReference type="ARBA" id="ARBA00004945"/>
    </source>
</evidence>
<proteinExistence type="inferred from homology"/>
<dbReference type="GO" id="GO:0008782">
    <property type="term" value="F:adenosylhomocysteine nucleosidase activity"/>
    <property type="evidence" value="ECO:0007669"/>
    <property type="project" value="UniProtKB-EC"/>
</dbReference>
<reference evidence="7 8" key="1">
    <citation type="submission" date="2020-09" db="EMBL/GenBank/DDBJ databases">
        <authorList>
            <person name="Tanuku N.R.S."/>
        </authorList>
    </citation>
    <scope>NUCLEOTIDE SEQUENCE [LARGE SCALE GENOMIC DNA]</scope>
    <source>
        <strain evidence="7 8">AK62</strain>
    </source>
</reference>
<evidence type="ECO:0000259" key="6">
    <source>
        <dbReference type="Pfam" id="PF01048"/>
    </source>
</evidence>
<protein>
    <recommendedName>
        <fullName evidence="5">5'-methylthioadenosine/S-adenosylhomocysteine nucleosidase</fullName>
        <shortName evidence="5">MTA/SAH nucleosidase</shortName>
        <shortName evidence="5">MTAN</shortName>
        <ecNumber evidence="5">3.2.2.9</ecNumber>
    </recommendedName>
    <alternativeName>
        <fullName evidence="5">5'-deoxyadenosine nucleosidase</fullName>
        <shortName evidence="5">DOA nucleosidase</shortName>
        <shortName evidence="5">dAdo nucleosidase</shortName>
    </alternativeName>
    <alternativeName>
        <fullName evidence="5">5'-methylthioadenosine nucleosidase</fullName>
        <shortName evidence="5">MTA nucleosidase</shortName>
    </alternativeName>
    <alternativeName>
        <fullName evidence="5">S-adenosylhomocysteine nucleosidase</fullName>
        <shortName evidence="5">AdoHcy nucleosidase</shortName>
        <shortName evidence="5">SAH nucleosidase</shortName>
        <shortName evidence="5">SRH nucleosidase</shortName>
    </alternativeName>
</protein>
<comment type="catalytic activity">
    <reaction evidence="5">
        <text>S-adenosyl-L-homocysteine + H2O = S-(5-deoxy-D-ribos-5-yl)-L-homocysteine + adenine</text>
        <dbReference type="Rhea" id="RHEA:17805"/>
        <dbReference type="ChEBI" id="CHEBI:15377"/>
        <dbReference type="ChEBI" id="CHEBI:16708"/>
        <dbReference type="ChEBI" id="CHEBI:57856"/>
        <dbReference type="ChEBI" id="CHEBI:58195"/>
        <dbReference type="EC" id="3.2.2.9"/>
    </reaction>
</comment>
<feature type="binding site" evidence="5">
    <location>
        <position position="95"/>
    </location>
    <ligand>
        <name>substrate</name>
    </ligand>
</feature>
<name>A0ABS3ZDU2_9GAMM</name>
<dbReference type="Proteomes" id="UP000810171">
    <property type="component" value="Unassembled WGS sequence"/>
</dbReference>
<feature type="domain" description="Nucleoside phosphorylase" evidence="6">
    <location>
        <begin position="19"/>
        <end position="245"/>
    </location>
</feature>
<keyword evidence="2 5" id="KW-0028">Amino-acid biosynthesis</keyword>
<keyword evidence="7" id="KW-0326">Glycosidase</keyword>
<dbReference type="PANTHER" id="PTHR46832">
    <property type="entry name" value="5'-METHYLTHIOADENOSINE/S-ADENOSYLHOMOCYSTEINE NUCLEOSIDASE"/>
    <property type="match status" value="1"/>
</dbReference>
<dbReference type="InterPro" id="IPR000845">
    <property type="entry name" value="Nucleoside_phosphorylase_d"/>
</dbReference>
<dbReference type="EMBL" id="JACVEW010000015">
    <property type="protein sequence ID" value="MBP0049199.1"/>
    <property type="molecule type" value="Genomic_DNA"/>
</dbReference>
<gene>
    <name evidence="5 7" type="primary">mtnN</name>
    <name evidence="7" type="ORF">H9C73_10670</name>
</gene>
<dbReference type="NCBIfam" id="TIGR01704">
    <property type="entry name" value="MTA_SAH-Nsdase"/>
    <property type="match status" value="1"/>
</dbReference>
<accession>A0ABS3ZDU2</accession>
<sequence>MTTNTSLSEQLHHLDRPARIALIGAMDQEVELLKQNLSDLESHRLSGFDFFTGTMKGVEIILLKSGIGKVNAAIGTTLLLQMFKPDGVINTGSAGGFDETLDVGDVVISERVCHHDVDLTVFGYEPGQVPGLPPKFTADPLLSRFAEESIAGMSSARTVRGLIATGDSFMNCPERVAETRKHFPSVKAVEMEAAAIAQTCHQFGTPFIVIRALSDIAGKESNLSFEQFLEKAATHSAEMVMAIIAKIASYSLNK</sequence>
<comment type="caution">
    <text evidence="7">The sequence shown here is derived from an EMBL/GenBank/DDBJ whole genome shotgun (WGS) entry which is preliminary data.</text>
</comment>
<feature type="binding site" evidence="5">
    <location>
        <begin position="191"/>
        <end position="192"/>
    </location>
    <ligand>
        <name>substrate</name>
    </ligand>
</feature>
<evidence type="ECO:0000313" key="7">
    <source>
        <dbReference type="EMBL" id="MBP0049199.1"/>
    </source>
</evidence>
<dbReference type="CDD" id="cd09008">
    <property type="entry name" value="MTAN"/>
    <property type="match status" value="1"/>
</dbReference>
<evidence type="ECO:0000256" key="3">
    <source>
        <dbReference type="ARBA" id="ARBA00022801"/>
    </source>
</evidence>
<evidence type="ECO:0000313" key="8">
    <source>
        <dbReference type="Proteomes" id="UP000810171"/>
    </source>
</evidence>
<organism evidence="7 8">
    <name type="scientific">Marinobacterium alkalitolerans</name>
    <dbReference type="NCBI Taxonomy" id="1542925"/>
    <lineage>
        <taxon>Bacteria</taxon>
        <taxon>Pseudomonadati</taxon>
        <taxon>Pseudomonadota</taxon>
        <taxon>Gammaproteobacteria</taxon>
        <taxon>Oceanospirillales</taxon>
        <taxon>Oceanospirillaceae</taxon>
        <taxon>Marinobacterium</taxon>
    </lineage>
</organism>
<evidence type="ECO:0000256" key="2">
    <source>
        <dbReference type="ARBA" id="ARBA00022605"/>
    </source>
</evidence>
<evidence type="ECO:0000256" key="5">
    <source>
        <dbReference type="HAMAP-Rule" id="MF_01684"/>
    </source>
</evidence>
<dbReference type="Gene3D" id="3.40.50.1580">
    <property type="entry name" value="Nucleoside phosphorylase domain"/>
    <property type="match status" value="1"/>
</dbReference>
<comment type="catalytic activity">
    <reaction evidence="5">
        <text>S-methyl-5'-thioadenosine + H2O = 5-(methylsulfanyl)-D-ribose + adenine</text>
        <dbReference type="Rhea" id="RHEA:13617"/>
        <dbReference type="ChEBI" id="CHEBI:15377"/>
        <dbReference type="ChEBI" id="CHEBI:16708"/>
        <dbReference type="ChEBI" id="CHEBI:17509"/>
        <dbReference type="ChEBI" id="CHEBI:78440"/>
        <dbReference type="EC" id="3.2.2.9"/>
    </reaction>
</comment>